<organism evidence="1 2">
    <name type="scientific">Leptolyngbya boryana NIES-2135</name>
    <dbReference type="NCBI Taxonomy" id="1973484"/>
    <lineage>
        <taxon>Bacteria</taxon>
        <taxon>Bacillati</taxon>
        <taxon>Cyanobacteriota</taxon>
        <taxon>Cyanophyceae</taxon>
        <taxon>Leptolyngbyales</taxon>
        <taxon>Leptolyngbyaceae</taxon>
        <taxon>Leptolyngbya group</taxon>
        <taxon>Leptolyngbya</taxon>
    </lineage>
</organism>
<proteinExistence type="predicted"/>
<accession>A0A1Z4JQM3</accession>
<evidence type="ECO:0000313" key="1">
    <source>
        <dbReference type="EMBL" id="BAY59075.1"/>
    </source>
</evidence>
<gene>
    <name evidence="1" type="ORF">NIES2135_59510</name>
</gene>
<dbReference type="Proteomes" id="UP000217895">
    <property type="component" value="Chromosome"/>
</dbReference>
<protein>
    <submittedName>
        <fullName evidence="1">Uncharacterized protein</fullName>
    </submittedName>
</protein>
<keyword evidence="2" id="KW-1185">Reference proteome</keyword>
<dbReference type="AlphaFoldDB" id="A0A1Z4JQM3"/>
<name>A0A1Z4JQM3_LEPBY</name>
<evidence type="ECO:0000313" key="2">
    <source>
        <dbReference type="Proteomes" id="UP000217895"/>
    </source>
</evidence>
<dbReference type="EMBL" id="AP018203">
    <property type="protein sequence ID" value="BAY59075.1"/>
    <property type="molecule type" value="Genomic_DNA"/>
</dbReference>
<reference evidence="1 2" key="1">
    <citation type="submission" date="2017-06" db="EMBL/GenBank/DDBJ databases">
        <title>Genome sequencing of cyanobaciteial culture collection at National Institute for Environmental Studies (NIES).</title>
        <authorList>
            <person name="Hirose Y."/>
            <person name="Shimura Y."/>
            <person name="Fujisawa T."/>
            <person name="Nakamura Y."/>
            <person name="Kawachi M."/>
        </authorList>
    </citation>
    <scope>NUCLEOTIDE SEQUENCE [LARGE SCALE GENOMIC DNA]</scope>
    <source>
        <strain evidence="1 2">NIES-2135</strain>
    </source>
</reference>
<sequence>MLANDVRLERLSTEELKQEILSLTKDRDGAPLKEKVLFHKDVLAPYFEQLQQRNPYPIVADQIPIVLGVWTPIWSTIPFHDALPGREHDKSYQIFHDNGYYANIARYAPGHRVGWLNKLSSFLAAYDLMVMQKFEIRDGQWFIQNVAIDQAVRRRIFPLTIERAEAWFDEVLDKRIEEFNTKTELPKELKLENLDRNTVKKFEKTYLATPKFEHLYVDHDLRIVKTQREAKQRPSYTIAIRRK</sequence>